<protein>
    <submittedName>
        <fullName evidence="1">Uncharacterized protein</fullName>
    </submittedName>
</protein>
<evidence type="ECO:0000313" key="2">
    <source>
        <dbReference type="Proteomes" id="UP000800036"/>
    </source>
</evidence>
<proteinExistence type="predicted"/>
<name>A0A6A5UVU0_9PLEO</name>
<accession>A0A6A5UVU0</accession>
<evidence type="ECO:0000313" key="1">
    <source>
        <dbReference type="EMBL" id="KAF1965137.1"/>
    </source>
</evidence>
<keyword evidence="2" id="KW-1185">Reference proteome</keyword>
<gene>
    <name evidence="1" type="ORF">BU23DRAFT_575109</name>
</gene>
<dbReference type="Proteomes" id="UP000800036">
    <property type="component" value="Unassembled WGS sequence"/>
</dbReference>
<organism evidence="1 2">
    <name type="scientific">Bimuria novae-zelandiae CBS 107.79</name>
    <dbReference type="NCBI Taxonomy" id="1447943"/>
    <lineage>
        <taxon>Eukaryota</taxon>
        <taxon>Fungi</taxon>
        <taxon>Dikarya</taxon>
        <taxon>Ascomycota</taxon>
        <taxon>Pezizomycotina</taxon>
        <taxon>Dothideomycetes</taxon>
        <taxon>Pleosporomycetidae</taxon>
        <taxon>Pleosporales</taxon>
        <taxon>Massarineae</taxon>
        <taxon>Didymosphaeriaceae</taxon>
        <taxon>Bimuria</taxon>
    </lineage>
</organism>
<sequence>MAPPAPIVCEYLALAEVKYEEVISENCPICLESYNYADRAVRTIWCEISLTCPMCRTRVQTREFDDTQDAVAWVIHEALIHKRSRKYTPVHRAVELLYLDDFIPLSPSVAAEAHEWLNNMNAERRHEYEARSDGLDIQISYMEALSEAEGIPERWTGSGLFPPVELARWYVPEVNLESDIWVDWVRREPRRRFAGVVTTVPQRSTLSMVIERLKRRLRDVLGFRHVLEPWLYLCG</sequence>
<dbReference type="AlphaFoldDB" id="A0A6A5UVU0"/>
<dbReference type="SUPFAM" id="SSF57850">
    <property type="entry name" value="RING/U-box"/>
    <property type="match status" value="1"/>
</dbReference>
<reference evidence="1" key="1">
    <citation type="journal article" date="2020" name="Stud. Mycol.">
        <title>101 Dothideomycetes genomes: a test case for predicting lifestyles and emergence of pathogens.</title>
        <authorList>
            <person name="Haridas S."/>
            <person name="Albert R."/>
            <person name="Binder M."/>
            <person name="Bloem J."/>
            <person name="Labutti K."/>
            <person name="Salamov A."/>
            <person name="Andreopoulos B."/>
            <person name="Baker S."/>
            <person name="Barry K."/>
            <person name="Bills G."/>
            <person name="Bluhm B."/>
            <person name="Cannon C."/>
            <person name="Castanera R."/>
            <person name="Culley D."/>
            <person name="Daum C."/>
            <person name="Ezra D."/>
            <person name="Gonzalez J."/>
            <person name="Henrissat B."/>
            <person name="Kuo A."/>
            <person name="Liang C."/>
            <person name="Lipzen A."/>
            <person name="Lutzoni F."/>
            <person name="Magnuson J."/>
            <person name="Mondo S."/>
            <person name="Nolan M."/>
            <person name="Ohm R."/>
            <person name="Pangilinan J."/>
            <person name="Park H.-J."/>
            <person name="Ramirez L."/>
            <person name="Alfaro M."/>
            <person name="Sun H."/>
            <person name="Tritt A."/>
            <person name="Yoshinaga Y."/>
            <person name="Zwiers L.-H."/>
            <person name="Turgeon B."/>
            <person name="Goodwin S."/>
            <person name="Spatafora J."/>
            <person name="Crous P."/>
            <person name="Grigoriev I."/>
        </authorList>
    </citation>
    <scope>NUCLEOTIDE SEQUENCE</scope>
    <source>
        <strain evidence="1">CBS 107.79</strain>
    </source>
</reference>
<dbReference type="EMBL" id="ML976768">
    <property type="protein sequence ID" value="KAF1965137.1"/>
    <property type="molecule type" value="Genomic_DNA"/>
</dbReference>